<reference evidence="2 3" key="1">
    <citation type="submission" date="2020-04" db="EMBL/GenBank/DDBJ databases">
        <authorList>
            <person name="Yin C."/>
        </authorList>
    </citation>
    <scope>NUCLEOTIDE SEQUENCE [LARGE SCALE GENOMIC DNA]</scope>
    <source>
        <strain evidence="2 3">Ak56</strain>
    </source>
</reference>
<gene>
    <name evidence="2" type="ORF">HGH91_03475</name>
</gene>
<evidence type="ECO:0000256" key="1">
    <source>
        <dbReference type="SAM" id="Phobius"/>
    </source>
</evidence>
<protein>
    <submittedName>
        <fullName evidence="2">Uncharacterized protein</fullName>
    </submittedName>
</protein>
<keyword evidence="1" id="KW-0472">Membrane</keyword>
<evidence type="ECO:0000313" key="3">
    <source>
        <dbReference type="Proteomes" id="UP000552864"/>
    </source>
</evidence>
<feature type="transmembrane region" description="Helical" evidence="1">
    <location>
        <begin position="12"/>
        <end position="37"/>
    </location>
</feature>
<proteinExistence type="predicted"/>
<evidence type="ECO:0000313" key="2">
    <source>
        <dbReference type="EMBL" id="NLR77671.1"/>
    </source>
</evidence>
<organism evidence="2 3">
    <name type="scientific">Chitinophaga eiseniae</name>
    <dbReference type="NCBI Taxonomy" id="634771"/>
    <lineage>
        <taxon>Bacteria</taxon>
        <taxon>Pseudomonadati</taxon>
        <taxon>Bacteroidota</taxon>
        <taxon>Chitinophagia</taxon>
        <taxon>Chitinophagales</taxon>
        <taxon>Chitinophagaceae</taxon>
        <taxon>Chitinophaga</taxon>
    </lineage>
</organism>
<keyword evidence="1" id="KW-0812">Transmembrane</keyword>
<name>A0A847S7B4_9BACT</name>
<dbReference type="EMBL" id="JABAHZ010000001">
    <property type="protein sequence ID" value="NLR77671.1"/>
    <property type="molecule type" value="Genomic_DNA"/>
</dbReference>
<keyword evidence="3" id="KW-1185">Reference proteome</keyword>
<dbReference type="Proteomes" id="UP000552864">
    <property type="component" value="Unassembled WGS sequence"/>
</dbReference>
<accession>A0A847S7B4</accession>
<dbReference type="RefSeq" id="WP_168737054.1">
    <property type="nucleotide sequence ID" value="NZ_JABAHZ010000001.1"/>
</dbReference>
<sequence>MKKLLTKFKIAFLPFLLITVSLLVGYTFLNWLIFVYWDVSLIRDDIHQLFIPMLLAGVAIIVYLRPRIKRLNLDNKKDTGYFLYQIAAWIFIMAPLVIAQYYMVSATGKLTKLNNINEIKQPLSRYYQLDHFYIDKHQAGIDYCIHEKY</sequence>
<feature type="transmembrane region" description="Helical" evidence="1">
    <location>
        <begin position="49"/>
        <end position="68"/>
    </location>
</feature>
<dbReference type="AlphaFoldDB" id="A0A847S7B4"/>
<keyword evidence="1" id="KW-1133">Transmembrane helix</keyword>
<feature type="transmembrane region" description="Helical" evidence="1">
    <location>
        <begin position="80"/>
        <end position="103"/>
    </location>
</feature>
<comment type="caution">
    <text evidence="2">The sequence shown here is derived from an EMBL/GenBank/DDBJ whole genome shotgun (WGS) entry which is preliminary data.</text>
</comment>